<dbReference type="InterPro" id="IPR036047">
    <property type="entry name" value="F-box-like_dom_sf"/>
</dbReference>
<feature type="domain" description="F-box" evidence="1">
    <location>
        <begin position="162"/>
        <end position="198"/>
    </location>
</feature>
<dbReference type="OrthoDB" id="1922221at2759"/>
<dbReference type="EMBL" id="CAJGYO010000001">
    <property type="protein sequence ID" value="CAD6206895.1"/>
    <property type="molecule type" value="Genomic_DNA"/>
</dbReference>
<protein>
    <recommendedName>
        <fullName evidence="1">F-box domain-containing protein</fullName>
    </recommendedName>
</protein>
<evidence type="ECO:0000259" key="1">
    <source>
        <dbReference type="PROSITE" id="PS50181"/>
    </source>
</evidence>
<sequence length="651" mass="71083">MNPPTEISPSIRFLLDEIHRRFDEFDARMEQRFSRAIAALEPRDAAVEIRIDSFEQFGATPQGGLFEQPAHILEESAATDAADGADISLVLASDAEVVPDNWGGLFEQPAHDPEERDLDLSAIDVFGSAQIRSEHGHEPAPMLDAAERPHRLATALDDIVDLDRLSLLPDVLLRDIVSRLPIKDAARTAVLSRRWRPLCASPFVSLVQMEAQPFFLVACTKQERRPIIRTEGMGASSRVFVGVNIQRLHDDFAPDDPGLLHCVCLGPVMCVLRATPLGGYDGSLDDDLESGITHFDAPLDRAIGRDGQAPPAAATLRADAVGAAGGGLLAWVMAARTAQAICSMICLAGDSSFADVPIGALWEEEMLRWGDNNHGLAPMFYMAELEVGELRQRVLHPLAELQEPWPVVTQVVPGELAQTSPSWCSTPGHNHAGCAPDSVTTAPVPSSILAAALAFPSIPEPVEAAEEFTFVVDSHSTLGPAIVVFQDVAEHNQPRRAMLLLSVSQWGLIILHASCSKEYLLWECCPIAVARIRAVDVSATQMETRILQITIVRCSCHLLVLVELMNGKTDSTVTYYYMHTCWDCNSLSILAYGKYLVTPLLVQDGNQQSCYRIYRDASSSTLALSLQKLGIEKLTNDNMQQWVASNMKIGT</sequence>
<dbReference type="PROSITE" id="PS50181">
    <property type="entry name" value="FBOX"/>
    <property type="match status" value="1"/>
</dbReference>
<dbReference type="CDD" id="cd22160">
    <property type="entry name" value="F-box_AtFBL13-like"/>
    <property type="match status" value="1"/>
</dbReference>
<dbReference type="Pfam" id="PF00646">
    <property type="entry name" value="F-box"/>
    <property type="match status" value="1"/>
</dbReference>
<comment type="caution">
    <text evidence="2">The sequence shown here is derived from an EMBL/GenBank/DDBJ whole genome shotgun (WGS) entry which is preliminary data.</text>
</comment>
<proteinExistence type="predicted"/>
<dbReference type="Proteomes" id="UP000604825">
    <property type="component" value="Unassembled WGS sequence"/>
</dbReference>
<accession>A0A811MKU5</accession>
<dbReference type="InterPro" id="IPR001810">
    <property type="entry name" value="F-box_dom"/>
</dbReference>
<reference evidence="2" key="1">
    <citation type="submission" date="2020-10" db="EMBL/GenBank/DDBJ databases">
        <authorList>
            <person name="Han B."/>
            <person name="Lu T."/>
            <person name="Zhao Q."/>
            <person name="Huang X."/>
            <person name="Zhao Y."/>
        </authorList>
    </citation>
    <scope>NUCLEOTIDE SEQUENCE</scope>
</reference>
<dbReference type="SUPFAM" id="SSF81383">
    <property type="entry name" value="F-box domain"/>
    <property type="match status" value="1"/>
</dbReference>
<dbReference type="InterPro" id="IPR053781">
    <property type="entry name" value="F-box_AtFBL13-like"/>
</dbReference>
<name>A0A811MKU5_9POAL</name>
<evidence type="ECO:0000313" key="2">
    <source>
        <dbReference type="EMBL" id="CAD6206895.1"/>
    </source>
</evidence>
<dbReference type="Gene3D" id="1.20.1280.50">
    <property type="match status" value="1"/>
</dbReference>
<evidence type="ECO:0000313" key="3">
    <source>
        <dbReference type="Proteomes" id="UP000604825"/>
    </source>
</evidence>
<dbReference type="PANTHER" id="PTHR32212">
    <property type="entry name" value="CYCLIN-LIKE F-BOX"/>
    <property type="match status" value="1"/>
</dbReference>
<keyword evidence="3" id="KW-1185">Reference proteome</keyword>
<gene>
    <name evidence="2" type="ORF">NCGR_LOCUS4522</name>
</gene>
<organism evidence="2 3">
    <name type="scientific">Miscanthus lutarioriparius</name>
    <dbReference type="NCBI Taxonomy" id="422564"/>
    <lineage>
        <taxon>Eukaryota</taxon>
        <taxon>Viridiplantae</taxon>
        <taxon>Streptophyta</taxon>
        <taxon>Embryophyta</taxon>
        <taxon>Tracheophyta</taxon>
        <taxon>Spermatophyta</taxon>
        <taxon>Magnoliopsida</taxon>
        <taxon>Liliopsida</taxon>
        <taxon>Poales</taxon>
        <taxon>Poaceae</taxon>
        <taxon>PACMAD clade</taxon>
        <taxon>Panicoideae</taxon>
        <taxon>Andropogonodae</taxon>
        <taxon>Andropogoneae</taxon>
        <taxon>Saccharinae</taxon>
        <taxon>Miscanthus</taxon>
    </lineage>
</organism>
<dbReference type="PANTHER" id="PTHR32212:SF373">
    <property type="entry name" value="F-BOX_LRR-REPEAT PROTEIN 25-LIKE"/>
    <property type="match status" value="1"/>
</dbReference>
<dbReference type="AlphaFoldDB" id="A0A811MKU5"/>